<dbReference type="PRINTS" id="PR01565">
    <property type="entry name" value="NEUROMEDINUR"/>
</dbReference>
<keyword evidence="6 12" id="KW-0297">G-protein coupled receptor</keyword>
<keyword evidence="15" id="KW-0527">Neuropeptide</keyword>
<keyword evidence="9 12" id="KW-0675">Receptor</keyword>
<protein>
    <submittedName>
        <fullName evidence="15">Neuropeptides capa receptor</fullName>
    </submittedName>
</protein>
<keyword evidence="11 12" id="KW-0807">Transducer</keyword>
<dbReference type="SUPFAM" id="SSF81321">
    <property type="entry name" value="Family A G protein-coupled receptor-like"/>
    <property type="match status" value="1"/>
</dbReference>
<reference evidence="15" key="2">
    <citation type="journal article" date="2015" name="Gigascience">
        <title>Reconstructing a comprehensive transcriptome assembly of a white-pupal translocated strain of the pest fruit fly Bactrocera cucurbitae.</title>
        <authorList>
            <person name="Sim S.B."/>
            <person name="Calla B."/>
            <person name="Hall B."/>
            <person name="DeRego T."/>
            <person name="Geib S.M."/>
        </authorList>
    </citation>
    <scope>NUCLEOTIDE SEQUENCE</scope>
</reference>
<evidence type="ECO:0000256" key="8">
    <source>
        <dbReference type="ARBA" id="ARBA00023157"/>
    </source>
</evidence>
<dbReference type="AlphaFoldDB" id="A0A0A1XP03"/>
<evidence type="ECO:0000313" key="15">
    <source>
        <dbReference type="EMBL" id="JAD12726.1"/>
    </source>
</evidence>
<dbReference type="GO" id="GO:0005886">
    <property type="term" value="C:plasma membrane"/>
    <property type="evidence" value="ECO:0007669"/>
    <property type="project" value="UniProtKB-SubCell"/>
</dbReference>
<feature type="domain" description="G-protein coupled receptors family 1 profile" evidence="14">
    <location>
        <begin position="251"/>
        <end position="520"/>
    </location>
</feature>
<evidence type="ECO:0000256" key="13">
    <source>
        <dbReference type="SAM" id="Phobius"/>
    </source>
</evidence>
<dbReference type="PROSITE" id="PS50262">
    <property type="entry name" value="G_PROTEIN_RECEP_F1_2"/>
    <property type="match status" value="1"/>
</dbReference>
<feature type="transmembrane region" description="Helical" evidence="13">
    <location>
        <begin position="459"/>
        <end position="480"/>
    </location>
</feature>
<evidence type="ECO:0000256" key="5">
    <source>
        <dbReference type="ARBA" id="ARBA00022989"/>
    </source>
</evidence>
<proteinExistence type="inferred from homology"/>
<evidence type="ECO:0000256" key="6">
    <source>
        <dbReference type="ARBA" id="ARBA00023040"/>
    </source>
</evidence>
<evidence type="ECO:0000256" key="10">
    <source>
        <dbReference type="ARBA" id="ARBA00023180"/>
    </source>
</evidence>
<name>A0A0A1XP03_ZEUCU</name>
<dbReference type="SMART" id="SM01381">
    <property type="entry name" value="7TM_GPCR_Srsx"/>
    <property type="match status" value="1"/>
</dbReference>
<feature type="transmembrane region" description="Helical" evidence="13">
    <location>
        <begin position="271"/>
        <end position="290"/>
    </location>
</feature>
<organism evidence="15">
    <name type="scientific">Zeugodacus cucurbitae</name>
    <name type="common">Melon fruit fly</name>
    <name type="synonym">Bactrocera cucurbitae</name>
    <dbReference type="NCBI Taxonomy" id="28588"/>
    <lineage>
        <taxon>Eukaryota</taxon>
        <taxon>Metazoa</taxon>
        <taxon>Ecdysozoa</taxon>
        <taxon>Arthropoda</taxon>
        <taxon>Hexapoda</taxon>
        <taxon>Insecta</taxon>
        <taxon>Pterygota</taxon>
        <taxon>Neoptera</taxon>
        <taxon>Endopterygota</taxon>
        <taxon>Diptera</taxon>
        <taxon>Brachycera</taxon>
        <taxon>Muscomorpha</taxon>
        <taxon>Tephritoidea</taxon>
        <taxon>Tephritidae</taxon>
        <taxon>Zeugodacus</taxon>
        <taxon>Zeugodacus</taxon>
    </lineage>
</organism>
<dbReference type="CDD" id="cd15134">
    <property type="entry name" value="7tmA_capaR"/>
    <property type="match status" value="1"/>
</dbReference>
<keyword evidence="4 12" id="KW-0812">Transmembrane</keyword>
<evidence type="ECO:0000256" key="9">
    <source>
        <dbReference type="ARBA" id="ARBA00023170"/>
    </source>
</evidence>
<dbReference type="GO" id="GO:0001607">
    <property type="term" value="F:neuromedin U receptor activity"/>
    <property type="evidence" value="ECO:0007669"/>
    <property type="project" value="InterPro"/>
</dbReference>
<dbReference type="PROSITE" id="PS00237">
    <property type="entry name" value="G_PROTEIN_RECEP_F1_1"/>
    <property type="match status" value="1"/>
</dbReference>
<feature type="transmembrane region" description="Helical" evidence="13">
    <location>
        <begin position="234"/>
        <end position="259"/>
    </location>
</feature>
<feature type="transmembrane region" description="Helical" evidence="13">
    <location>
        <begin position="405"/>
        <end position="425"/>
    </location>
</feature>
<evidence type="ECO:0000259" key="14">
    <source>
        <dbReference type="PROSITE" id="PS50262"/>
    </source>
</evidence>
<keyword evidence="10" id="KW-0325">Glycoprotein</keyword>
<keyword evidence="3" id="KW-1003">Cell membrane</keyword>
<evidence type="ECO:0000256" key="12">
    <source>
        <dbReference type="RuleBase" id="RU000688"/>
    </source>
</evidence>
<feature type="transmembrane region" description="Helical" evidence="13">
    <location>
        <begin position="500"/>
        <end position="522"/>
    </location>
</feature>
<sequence length="660" mass="73943">MNLLAPALNITTDLPTIHANISSYGLASTLLTDNYKNSNALVGNAFDEHFANGTDVGFYDGFVNNGTESAFNELIANLSTIAYDFGKQLVTTVIDESTDATTPAANTTPIPPSAVSAATLRSASDVNSNIVDYHNVSLSQNHWWLNATNATTQIAVEEGSRAGGDVLDFATATGSAKDVSTDADSWVTNTQTVFSDFDVEELDPCHPNNSNFNCTQTDFVKFVLGPQTLPLYKVLLFTIIFSGIFITGMLGNILVCVVIIRHPTMHTATNYYLFSLAVSDLIYLLFGLPAEIFLYWHQYPYLFGLPFCKIRAFISEASTYVSVLTIVAFSMERFLAICHPLHLTAMSGFKRAVRIIAALWTISLLGAIPFGLLTDIQYLNYPLTEATIPESAFCSMSHYPDEFPLFELSFCLFFVIPMLLIIILYGKMGAQIRFSTTLQLGVQQGSMHRESRHQQSRKAVIRMLAAVVVTFFICWLPFHMQRLWFLYAKEQNNFQEINEWMFSIAGFTYYVSCTINPILYNVMSHRYRVAFKDILWGKRRSVYYNNGFARDQSSFRETIASSLGGGNNSTYDRVHSVRVRSVRHTNNFRDRNSIKTKNVLWTKDGDYTVPLKKDTLDCKLKYGTNVVVVVDNGSVNGRPKVFTENEAEATLMNKDNETCI</sequence>
<dbReference type="PANTHER" id="PTHR24243">
    <property type="entry name" value="G-PROTEIN COUPLED RECEPTOR"/>
    <property type="match status" value="1"/>
</dbReference>
<dbReference type="PANTHER" id="PTHR24243:SF107">
    <property type="entry name" value="NEUROPEPTIDES CAPA RECEPTOR"/>
    <property type="match status" value="1"/>
</dbReference>
<evidence type="ECO:0000256" key="3">
    <source>
        <dbReference type="ARBA" id="ARBA00022475"/>
    </source>
</evidence>
<accession>A0A0A1XP03</accession>
<dbReference type="EMBL" id="GBXI01001566">
    <property type="protein sequence ID" value="JAD12726.1"/>
    <property type="molecule type" value="Transcribed_RNA"/>
</dbReference>
<feature type="transmembrane region" description="Helical" evidence="13">
    <location>
        <begin position="310"/>
        <end position="331"/>
    </location>
</feature>
<gene>
    <name evidence="15" type="primary">capaR</name>
    <name evidence="15" type="ORF">g.7137</name>
</gene>
<comment type="subcellular location">
    <subcellularLocation>
        <location evidence="1">Cell membrane</location>
        <topology evidence="1">Multi-pass membrane protein</topology>
    </subcellularLocation>
</comment>
<evidence type="ECO:0000256" key="11">
    <source>
        <dbReference type="ARBA" id="ARBA00023224"/>
    </source>
</evidence>
<dbReference type="InterPro" id="IPR017452">
    <property type="entry name" value="GPCR_Rhodpsn_7TM"/>
</dbReference>
<keyword evidence="5 13" id="KW-1133">Transmembrane helix</keyword>
<dbReference type="InterPro" id="IPR005390">
    <property type="entry name" value="NeuromedU_rcpt"/>
</dbReference>
<evidence type="ECO:0000256" key="1">
    <source>
        <dbReference type="ARBA" id="ARBA00004651"/>
    </source>
</evidence>
<evidence type="ECO:0000256" key="7">
    <source>
        <dbReference type="ARBA" id="ARBA00023136"/>
    </source>
</evidence>
<comment type="similarity">
    <text evidence="2 12">Belongs to the G-protein coupled receptor 1 family.</text>
</comment>
<dbReference type="Pfam" id="PF00001">
    <property type="entry name" value="7tm_1"/>
    <property type="match status" value="1"/>
</dbReference>
<reference evidence="15" key="1">
    <citation type="submission" date="2014-11" db="EMBL/GenBank/DDBJ databases">
        <authorList>
            <person name="Geib S."/>
        </authorList>
    </citation>
    <scope>NUCLEOTIDE SEQUENCE</scope>
</reference>
<evidence type="ECO:0000256" key="4">
    <source>
        <dbReference type="ARBA" id="ARBA00022692"/>
    </source>
</evidence>
<keyword evidence="7 13" id="KW-0472">Membrane</keyword>
<keyword evidence="8" id="KW-1015">Disulfide bond</keyword>
<evidence type="ECO:0000256" key="2">
    <source>
        <dbReference type="ARBA" id="ARBA00010663"/>
    </source>
</evidence>
<dbReference type="PRINTS" id="PR00237">
    <property type="entry name" value="GPCRRHODOPSN"/>
</dbReference>
<dbReference type="InterPro" id="IPR000276">
    <property type="entry name" value="GPCR_Rhodpsn"/>
</dbReference>
<feature type="transmembrane region" description="Helical" evidence="13">
    <location>
        <begin position="352"/>
        <end position="373"/>
    </location>
</feature>
<dbReference type="Gene3D" id="1.20.1070.10">
    <property type="entry name" value="Rhodopsin 7-helix transmembrane proteins"/>
    <property type="match status" value="1"/>
</dbReference>